<evidence type="ECO:0000313" key="2">
    <source>
        <dbReference type="Proteomes" id="UP001150062"/>
    </source>
</evidence>
<gene>
    <name evidence="1" type="ORF">M0813_06992</name>
</gene>
<reference evidence="1" key="1">
    <citation type="submission" date="2022-08" db="EMBL/GenBank/DDBJ databases">
        <title>Novel sulfate-reducing endosymbionts in the free-living metamonad Anaeramoeba.</title>
        <authorList>
            <person name="Jerlstrom-Hultqvist J."/>
            <person name="Cepicka I."/>
            <person name="Gallot-Lavallee L."/>
            <person name="Salas-Leiva D."/>
            <person name="Curtis B.A."/>
            <person name="Zahonova K."/>
            <person name="Pipaliya S."/>
            <person name="Dacks J."/>
            <person name="Roger A.J."/>
        </authorList>
    </citation>
    <scope>NUCLEOTIDE SEQUENCE</scope>
    <source>
        <strain evidence="1">Schooner1</strain>
    </source>
</reference>
<evidence type="ECO:0000313" key="1">
    <source>
        <dbReference type="EMBL" id="KAJ6230353.1"/>
    </source>
</evidence>
<comment type="caution">
    <text evidence="1">The sequence shown here is derived from an EMBL/GenBank/DDBJ whole genome shotgun (WGS) entry which is preliminary data.</text>
</comment>
<name>A0ABQ8XCH0_9EUKA</name>
<dbReference type="Proteomes" id="UP001150062">
    <property type="component" value="Unassembled WGS sequence"/>
</dbReference>
<proteinExistence type="predicted"/>
<accession>A0ABQ8XCH0</accession>
<organism evidence="1 2">
    <name type="scientific">Anaeramoeba flamelloides</name>
    <dbReference type="NCBI Taxonomy" id="1746091"/>
    <lineage>
        <taxon>Eukaryota</taxon>
        <taxon>Metamonada</taxon>
        <taxon>Anaeramoebidae</taxon>
        <taxon>Anaeramoeba</taxon>
    </lineage>
</organism>
<sequence>MFIKNTSQQLRKLNSSKRKEYLTRPLRCKFVLMKGRKLKSKKRDSNGRFVSSKIINKNHQKEFFFDFEKKNSNKKEKINADYIDDIVYMLKKGLSYNQLSRFVDFSERTYYQEICKLNNLFLNFIQKKIITILKKYQKRQIVIGYDGRWSSRRSGRECTVSLIIIDGIKELKNKVIFSASMKTSEDENSQFAPFYFEKKIHSSLMEGYLLHQSFCFLKKFGLNLVGIVHDLDLKSFGIIKNIYGEEIKEYFDINHFFKFYQRQFENWRKSKEQIKLNVLLRCFSFSQQFSKRWTDWLKNCLKTYPNNSNDFQKMAFTFFNHSKNMHESCNKSKCTGVTKLGFLDCNDEHLVKRKTFFNRKNSLEIRQKLTKEVEALLKNKMKLFFEKYGEKIYKGYRTNCNESFNALIARRIPKNNNYPKTYLVRVLNSWVWWNWRSEYDSILSNFKPQNSYKFHSTNQKLSSPKKKIYYKKK</sequence>
<dbReference type="EMBL" id="JAOAOG010000313">
    <property type="protein sequence ID" value="KAJ6230353.1"/>
    <property type="molecule type" value="Genomic_DNA"/>
</dbReference>
<protein>
    <submittedName>
        <fullName evidence="1">Microsomal dipeptidase family protein</fullName>
    </submittedName>
</protein>
<keyword evidence="2" id="KW-1185">Reference proteome</keyword>